<name>A0ABW2RB05_9BURK</name>
<reference evidence="4" key="1">
    <citation type="journal article" date="2019" name="Int. J. Syst. Evol. Microbiol.">
        <title>The Global Catalogue of Microorganisms (GCM) 10K type strain sequencing project: providing services to taxonomists for standard genome sequencing and annotation.</title>
        <authorList>
            <consortium name="The Broad Institute Genomics Platform"/>
            <consortium name="The Broad Institute Genome Sequencing Center for Infectious Disease"/>
            <person name="Wu L."/>
            <person name="Ma J."/>
        </authorList>
    </citation>
    <scope>NUCLEOTIDE SEQUENCE [LARGE SCALE GENOMIC DNA]</scope>
    <source>
        <strain evidence="4">CCUG 54518</strain>
    </source>
</reference>
<dbReference type="InterPro" id="IPR016087">
    <property type="entry name" value="Chalcone_isomerase"/>
</dbReference>
<keyword evidence="3" id="KW-0413">Isomerase</keyword>
<protein>
    <submittedName>
        <fullName evidence="3">Chalcone isomerase family protein</fullName>
    </submittedName>
</protein>
<dbReference type="InterPro" id="IPR006311">
    <property type="entry name" value="TAT_signal"/>
</dbReference>
<dbReference type="PROSITE" id="PS51318">
    <property type="entry name" value="TAT"/>
    <property type="match status" value="1"/>
</dbReference>
<sequence>MSTRRHALSRLISLTALAALPVTRSWASTPEADARIALQGKQVAGQALLRLWGFEIYEATLYAPEGFDPARFERQRFGLELQYRRNFKGADIARRSVDEMQGIEPLGEAQSSRWLQSMTGLFPDVKPGDRILGVHVPGTGARFYLNGRLLGEVADEAFSARFFGIWLSPKTSQPRFRDTLLAQWRR</sequence>
<dbReference type="RefSeq" id="WP_382257640.1">
    <property type="nucleotide sequence ID" value="NZ_JBHTBX010000007.1"/>
</dbReference>
<keyword evidence="1" id="KW-0732">Signal</keyword>
<evidence type="ECO:0000259" key="2">
    <source>
        <dbReference type="Pfam" id="PF16036"/>
    </source>
</evidence>
<feature type="domain" description="Chalcone isomerase" evidence="2">
    <location>
        <begin position="45"/>
        <end position="181"/>
    </location>
</feature>
<organism evidence="3 4">
    <name type="scientific">Hydrogenophaga bisanensis</name>
    <dbReference type="NCBI Taxonomy" id="439611"/>
    <lineage>
        <taxon>Bacteria</taxon>
        <taxon>Pseudomonadati</taxon>
        <taxon>Pseudomonadota</taxon>
        <taxon>Betaproteobacteria</taxon>
        <taxon>Burkholderiales</taxon>
        <taxon>Comamonadaceae</taxon>
        <taxon>Hydrogenophaga</taxon>
    </lineage>
</organism>
<gene>
    <name evidence="3" type="ORF">ACFQNJ_12105</name>
</gene>
<feature type="signal peptide" evidence="1">
    <location>
        <begin position="1"/>
        <end position="18"/>
    </location>
</feature>
<accession>A0ABW2RB05</accession>
<dbReference type="Proteomes" id="UP001596495">
    <property type="component" value="Unassembled WGS sequence"/>
</dbReference>
<dbReference type="GO" id="GO:0016853">
    <property type="term" value="F:isomerase activity"/>
    <property type="evidence" value="ECO:0007669"/>
    <property type="project" value="UniProtKB-KW"/>
</dbReference>
<comment type="caution">
    <text evidence="3">The sequence shown here is derived from an EMBL/GenBank/DDBJ whole genome shotgun (WGS) entry which is preliminary data.</text>
</comment>
<dbReference type="Pfam" id="PF16036">
    <property type="entry name" value="Chalcone_3"/>
    <property type="match status" value="1"/>
</dbReference>
<dbReference type="EMBL" id="JBHTBX010000007">
    <property type="protein sequence ID" value="MFC7435250.1"/>
    <property type="molecule type" value="Genomic_DNA"/>
</dbReference>
<feature type="chain" id="PRO_5045378857" evidence="1">
    <location>
        <begin position="19"/>
        <end position="186"/>
    </location>
</feature>
<evidence type="ECO:0000313" key="3">
    <source>
        <dbReference type="EMBL" id="MFC7435250.1"/>
    </source>
</evidence>
<proteinExistence type="predicted"/>
<evidence type="ECO:0000313" key="4">
    <source>
        <dbReference type="Proteomes" id="UP001596495"/>
    </source>
</evidence>
<keyword evidence="4" id="KW-1185">Reference proteome</keyword>
<evidence type="ECO:0000256" key="1">
    <source>
        <dbReference type="SAM" id="SignalP"/>
    </source>
</evidence>